<feature type="region of interest" description="Disordered" evidence="1">
    <location>
        <begin position="37"/>
        <end position="58"/>
    </location>
</feature>
<dbReference type="AlphaFoldDB" id="A0A1X8WGR3"/>
<comment type="caution">
    <text evidence="2">The sequence shown here is derived from an EMBL/GenBank/DDBJ whole genome shotgun (WGS) entry which is preliminary data.</text>
</comment>
<evidence type="ECO:0000256" key="1">
    <source>
        <dbReference type="SAM" id="MobiDB-lite"/>
    </source>
</evidence>
<dbReference type="Proteomes" id="UP000037735">
    <property type="component" value="Unassembled WGS sequence"/>
</dbReference>
<organism evidence="2 3">
    <name type="scientific">Salmonella enteritidis</name>
    <dbReference type="NCBI Taxonomy" id="149539"/>
    <lineage>
        <taxon>Bacteria</taxon>
        <taxon>Pseudomonadati</taxon>
        <taxon>Pseudomonadota</taxon>
        <taxon>Gammaproteobacteria</taxon>
        <taxon>Enterobacterales</taxon>
        <taxon>Enterobacteriaceae</taxon>
        <taxon>Salmonella</taxon>
    </lineage>
</organism>
<evidence type="ECO:0008006" key="4">
    <source>
        <dbReference type="Google" id="ProtNLM"/>
    </source>
</evidence>
<proteinExistence type="predicted"/>
<dbReference type="Gene3D" id="6.20.20.10">
    <property type="match status" value="1"/>
</dbReference>
<gene>
    <name evidence="2" type="ORF">ABA47_0697</name>
</gene>
<reference evidence="2 3" key="1">
    <citation type="submission" date="2015-08" db="EMBL/GenBank/DDBJ databases">
        <title>Draft genome sequence of a Salmonella Enteritidis strain from day-old chicks.</title>
        <authorList>
            <person name="Clemente L."/>
            <person name="Jones-Dias D."/>
            <person name="Egas C."/>
            <person name="Fookes M."/>
            <person name="Thomson N.R."/>
            <person name="Manageiro V."/>
            <person name="Canica M."/>
        </authorList>
    </citation>
    <scope>NUCLEOTIDE SEQUENCE [LARGE SCALE GENOMIC DNA]</scope>
    <source>
        <strain evidence="2 3">LV60</strain>
    </source>
</reference>
<dbReference type="InterPro" id="IPR036410">
    <property type="entry name" value="HSP_DnaJ_Cys-rich_dom_sf"/>
</dbReference>
<evidence type="ECO:0000313" key="3">
    <source>
        <dbReference type="Proteomes" id="UP000037735"/>
    </source>
</evidence>
<dbReference type="EMBL" id="LIHI01000001">
    <property type="protein sequence ID" value="KOX85801.1"/>
    <property type="molecule type" value="Genomic_DNA"/>
</dbReference>
<dbReference type="SUPFAM" id="SSF57938">
    <property type="entry name" value="DnaJ/Hsp40 cysteine-rich domain"/>
    <property type="match status" value="1"/>
</dbReference>
<name>A0A1X8WGR3_SALEN</name>
<protein>
    <recommendedName>
        <fullName evidence="4">Molecular chaperone DnaJ</fullName>
    </recommendedName>
</protein>
<accession>A0A1X8WGR3</accession>
<sequence length="58" mass="6830">MCNFHERKVRRTEYYQRFVFGWKLRPCTACNGSGYYDHNGSPKCSSCNGTGKERYKPN</sequence>
<evidence type="ECO:0000313" key="2">
    <source>
        <dbReference type="EMBL" id="KOX85801.1"/>
    </source>
</evidence>